<protein>
    <submittedName>
        <fullName evidence="1">Uncharacterized protein</fullName>
    </submittedName>
</protein>
<keyword evidence="2" id="KW-1185">Reference proteome</keyword>
<evidence type="ECO:0000313" key="2">
    <source>
        <dbReference type="Proteomes" id="UP000299102"/>
    </source>
</evidence>
<sequence>MHLPVMRTGEARPSGSNTDMTALVTCRFVGGSDVSNTSVGVFRRPRLKPRASLLMSHCRPRVFQFVSPRVVHCRHFACRAFHSRLQFRYSPNRVTRRLPFDESHKLVSKHAWLPLYC</sequence>
<evidence type="ECO:0000313" key="1">
    <source>
        <dbReference type="EMBL" id="GBP97620.1"/>
    </source>
</evidence>
<accession>A0A4C2AC09</accession>
<proteinExistence type="predicted"/>
<dbReference type="AlphaFoldDB" id="A0A4C2AC09"/>
<gene>
    <name evidence="1" type="ORF">EVAR_72623_1</name>
</gene>
<comment type="caution">
    <text evidence="1">The sequence shown here is derived from an EMBL/GenBank/DDBJ whole genome shotgun (WGS) entry which is preliminary data.</text>
</comment>
<organism evidence="1 2">
    <name type="scientific">Eumeta variegata</name>
    <name type="common">Bagworm moth</name>
    <name type="synonym">Eumeta japonica</name>
    <dbReference type="NCBI Taxonomy" id="151549"/>
    <lineage>
        <taxon>Eukaryota</taxon>
        <taxon>Metazoa</taxon>
        <taxon>Ecdysozoa</taxon>
        <taxon>Arthropoda</taxon>
        <taxon>Hexapoda</taxon>
        <taxon>Insecta</taxon>
        <taxon>Pterygota</taxon>
        <taxon>Neoptera</taxon>
        <taxon>Endopterygota</taxon>
        <taxon>Lepidoptera</taxon>
        <taxon>Glossata</taxon>
        <taxon>Ditrysia</taxon>
        <taxon>Tineoidea</taxon>
        <taxon>Psychidae</taxon>
        <taxon>Oiketicinae</taxon>
        <taxon>Eumeta</taxon>
    </lineage>
</organism>
<name>A0A4C2AC09_EUMVA</name>
<dbReference type="Proteomes" id="UP000299102">
    <property type="component" value="Unassembled WGS sequence"/>
</dbReference>
<dbReference type="EMBL" id="BGZK01002972">
    <property type="protein sequence ID" value="GBP97620.1"/>
    <property type="molecule type" value="Genomic_DNA"/>
</dbReference>
<reference evidence="1 2" key="1">
    <citation type="journal article" date="2019" name="Commun. Biol.">
        <title>The bagworm genome reveals a unique fibroin gene that provides high tensile strength.</title>
        <authorList>
            <person name="Kono N."/>
            <person name="Nakamura H."/>
            <person name="Ohtoshi R."/>
            <person name="Tomita M."/>
            <person name="Numata K."/>
            <person name="Arakawa K."/>
        </authorList>
    </citation>
    <scope>NUCLEOTIDE SEQUENCE [LARGE SCALE GENOMIC DNA]</scope>
</reference>